<comment type="caution">
    <text evidence="1">The sequence shown here is derived from an EMBL/GenBank/DDBJ whole genome shotgun (WGS) entry which is preliminary data.</text>
</comment>
<protein>
    <submittedName>
        <fullName evidence="1">Uncharacterized protein</fullName>
    </submittedName>
</protein>
<dbReference type="PATRIC" id="fig|1348663.4.peg.7417"/>
<name>A0A066YRG9_9ACTN</name>
<evidence type="ECO:0000313" key="2">
    <source>
        <dbReference type="Proteomes" id="UP000027178"/>
    </source>
</evidence>
<reference evidence="1 2" key="1">
    <citation type="submission" date="2014-05" db="EMBL/GenBank/DDBJ databases">
        <title>Draft Genome Sequence of Kitasatospora cheerisanensis KCTC 2395.</title>
        <authorList>
            <person name="Nam D.H."/>
        </authorList>
    </citation>
    <scope>NUCLEOTIDE SEQUENCE [LARGE SCALE GENOMIC DNA]</scope>
    <source>
        <strain evidence="1 2">KCTC 2395</strain>
    </source>
</reference>
<accession>A0A066YRG9</accession>
<sequence length="135" mass="14734">MEITPSGVLGMIPRLKLTPSAIAVLGIMSELQQPGGEVRHSQVEMAERLGLAESAVSRGMKCLVDRHLVIRSGDGRGHNYRLHPFIAKYSSQSQMEAALREAALDVREGRLPDIAAPLYRKQPPRSTGRPNLVAV</sequence>
<dbReference type="Gene3D" id="1.10.10.10">
    <property type="entry name" value="Winged helix-like DNA-binding domain superfamily/Winged helix DNA-binding domain"/>
    <property type="match status" value="1"/>
</dbReference>
<dbReference type="EMBL" id="JNBY01000172">
    <property type="protein sequence ID" value="KDN80530.1"/>
    <property type="molecule type" value="Genomic_DNA"/>
</dbReference>
<gene>
    <name evidence="1" type="ORF">KCH_76770</name>
</gene>
<dbReference type="Proteomes" id="UP000027178">
    <property type="component" value="Unassembled WGS sequence"/>
</dbReference>
<dbReference type="InterPro" id="IPR036388">
    <property type="entry name" value="WH-like_DNA-bd_sf"/>
</dbReference>
<keyword evidence="2" id="KW-1185">Reference proteome</keyword>
<dbReference type="OrthoDB" id="3871251at2"/>
<dbReference type="HOGENOM" id="CLU_1854062_0_0_11"/>
<dbReference type="SUPFAM" id="SSF46785">
    <property type="entry name" value="Winged helix' DNA-binding domain"/>
    <property type="match status" value="1"/>
</dbReference>
<dbReference type="eggNOG" id="ENOG5032AAK">
    <property type="taxonomic scope" value="Bacteria"/>
</dbReference>
<proteinExistence type="predicted"/>
<evidence type="ECO:0000313" key="1">
    <source>
        <dbReference type="EMBL" id="KDN80530.1"/>
    </source>
</evidence>
<organism evidence="1 2">
    <name type="scientific">Kitasatospora cheerisanensis KCTC 2395</name>
    <dbReference type="NCBI Taxonomy" id="1348663"/>
    <lineage>
        <taxon>Bacteria</taxon>
        <taxon>Bacillati</taxon>
        <taxon>Actinomycetota</taxon>
        <taxon>Actinomycetes</taxon>
        <taxon>Kitasatosporales</taxon>
        <taxon>Streptomycetaceae</taxon>
        <taxon>Kitasatospora</taxon>
    </lineage>
</organism>
<dbReference type="RefSeq" id="WP_051654104.1">
    <property type="nucleotide sequence ID" value="NZ_KK853998.1"/>
</dbReference>
<dbReference type="InterPro" id="IPR036390">
    <property type="entry name" value="WH_DNA-bd_sf"/>
</dbReference>
<dbReference type="AlphaFoldDB" id="A0A066YRG9"/>